<evidence type="ECO:0000313" key="3">
    <source>
        <dbReference type="Proteomes" id="UP001162480"/>
    </source>
</evidence>
<sequence length="107" mass="12544">MSFSNFYSFTEHWEVLCFCLFNKWFLPFAKQKETTTALCGYNSPPPPYCVHRVSLLLLIIYHPAALLAVSLATWYHLFHKYDKVWLGEWVSLSPTTPLLINFFSLFS</sequence>
<reference evidence="2" key="1">
    <citation type="submission" date="2023-08" db="EMBL/GenBank/DDBJ databases">
        <authorList>
            <person name="Alioto T."/>
            <person name="Alioto T."/>
            <person name="Gomez Garrido J."/>
        </authorList>
    </citation>
    <scope>NUCLEOTIDE SEQUENCE</scope>
</reference>
<dbReference type="Proteomes" id="UP001162480">
    <property type="component" value="Chromosome 1"/>
</dbReference>
<keyword evidence="3" id="KW-1185">Reference proteome</keyword>
<accession>A0AA36EWR4</accession>
<feature type="transmembrane region" description="Helical" evidence="1">
    <location>
        <begin position="55"/>
        <end position="77"/>
    </location>
</feature>
<evidence type="ECO:0000256" key="1">
    <source>
        <dbReference type="SAM" id="Phobius"/>
    </source>
</evidence>
<keyword evidence="1" id="KW-0472">Membrane</keyword>
<keyword evidence="1" id="KW-1133">Transmembrane helix</keyword>
<evidence type="ECO:0000313" key="2">
    <source>
        <dbReference type="EMBL" id="CAI9715897.1"/>
    </source>
</evidence>
<dbReference type="AlphaFoldDB" id="A0AA36EWR4"/>
<gene>
    <name evidence="2" type="ORF">OCTVUL_1B005566</name>
</gene>
<feature type="transmembrane region" description="Helical" evidence="1">
    <location>
        <begin position="89"/>
        <end position="106"/>
    </location>
</feature>
<keyword evidence="1" id="KW-0812">Transmembrane</keyword>
<organism evidence="2 3">
    <name type="scientific">Octopus vulgaris</name>
    <name type="common">Common octopus</name>
    <dbReference type="NCBI Taxonomy" id="6645"/>
    <lineage>
        <taxon>Eukaryota</taxon>
        <taxon>Metazoa</taxon>
        <taxon>Spiralia</taxon>
        <taxon>Lophotrochozoa</taxon>
        <taxon>Mollusca</taxon>
        <taxon>Cephalopoda</taxon>
        <taxon>Coleoidea</taxon>
        <taxon>Octopodiformes</taxon>
        <taxon>Octopoda</taxon>
        <taxon>Incirrata</taxon>
        <taxon>Octopodidae</taxon>
        <taxon>Octopus</taxon>
    </lineage>
</organism>
<protein>
    <submittedName>
        <fullName evidence="2">Uncharacterized protein</fullName>
    </submittedName>
</protein>
<dbReference type="EMBL" id="OX597814">
    <property type="protein sequence ID" value="CAI9715897.1"/>
    <property type="molecule type" value="Genomic_DNA"/>
</dbReference>
<proteinExistence type="predicted"/>
<name>A0AA36EWR4_OCTVU</name>